<proteinExistence type="predicted"/>
<name>A0A6A4HC42_9AGAR</name>
<feature type="domain" description="Stress-response A/B barrel" evidence="3">
    <location>
        <begin position="415"/>
        <end position="512"/>
    </location>
</feature>
<dbReference type="GO" id="GO:0016887">
    <property type="term" value="F:ATP hydrolysis activity"/>
    <property type="evidence" value="ECO:0007669"/>
    <property type="project" value="InterPro"/>
</dbReference>
<dbReference type="SUPFAM" id="SSF52540">
    <property type="entry name" value="P-loop containing nucleoside triphosphate hydrolases"/>
    <property type="match status" value="1"/>
</dbReference>
<keyword evidence="1" id="KW-0813">Transport</keyword>
<dbReference type="Pfam" id="PF07876">
    <property type="entry name" value="Dabb"/>
    <property type="match status" value="1"/>
</dbReference>
<dbReference type="Gene3D" id="3.30.70.100">
    <property type="match status" value="1"/>
</dbReference>
<dbReference type="InterPro" id="IPR026030">
    <property type="entry name" value="Pur-cyt_permease_Fcy2/21/22"/>
</dbReference>
<evidence type="ECO:0000259" key="3">
    <source>
        <dbReference type="PROSITE" id="PS51502"/>
    </source>
</evidence>
<dbReference type="InterPro" id="IPR027417">
    <property type="entry name" value="P-loop_NTPase"/>
</dbReference>
<dbReference type="SMART" id="SM00886">
    <property type="entry name" value="Dabb"/>
    <property type="match status" value="1"/>
</dbReference>
<accession>A0A6A4HC42</accession>
<dbReference type="PANTHER" id="PTHR31806:SF5">
    <property type="entry name" value="PURINE-CYTOSINE PERMEASE FCY21"/>
    <property type="match status" value="1"/>
</dbReference>
<gene>
    <name evidence="4" type="ORF">BT96DRAFT_997243</name>
</gene>
<dbReference type="OrthoDB" id="3003173at2759"/>
<keyword evidence="2" id="KW-0812">Transmembrane</keyword>
<feature type="transmembrane region" description="Helical" evidence="2">
    <location>
        <begin position="251"/>
        <end position="273"/>
    </location>
</feature>
<reference evidence="4" key="1">
    <citation type="journal article" date="2019" name="Environ. Microbiol.">
        <title>Fungal ecological strategies reflected in gene transcription - a case study of two litter decomposers.</title>
        <authorList>
            <person name="Barbi F."/>
            <person name="Kohler A."/>
            <person name="Barry K."/>
            <person name="Baskaran P."/>
            <person name="Daum C."/>
            <person name="Fauchery L."/>
            <person name="Ihrmark K."/>
            <person name="Kuo A."/>
            <person name="LaButti K."/>
            <person name="Lipzen A."/>
            <person name="Morin E."/>
            <person name="Grigoriev I.V."/>
            <person name="Henrissat B."/>
            <person name="Lindahl B."/>
            <person name="Martin F."/>
        </authorList>
    </citation>
    <scope>NUCLEOTIDE SEQUENCE</scope>
    <source>
        <strain evidence="4">JB14</strain>
    </source>
</reference>
<dbReference type="Proteomes" id="UP000799118">
    <property type="component" value="Unassembled WGS sequence"/>
</dbReference>
<feature type="transmembrane region" description="Helical" evidence="2">
    <location>
        <begin position="142"/>
        <end position="162"/>
    </location>
</feature>
<dbReference type="AlphaFoldDB" id="A0A6A4HC42"/>
<keyword evidence="2" id="KW-0472">Membrane</keyword>
<evidence type="ECO:0000256" key="2">
    <source>
        <dbReference type="SAM" id="Phobius"/>
    </source>
</evidence>
<evidence type="ECO:0000256" key="1">
    <source>
        <dbReference type="ARBA" id="ARBA00022448"/>
    </source>
</evidence>
<dbReference type="PROSITE" id="PS51502">
    <property type="entry name" value="S_R_A_B_BARREL"/>
    <property type="match status" value="1"/>
</dbReference>
<dbReference type="GO" id="GO:0005524">
    <property type="term" value="F:ATP binding"/>
    <property type="evidence" value="ECO:0007669"/>
    <property type="project" value="InterPro"/>
</dbReference>
<dbReference type="GO" id="GO:0022857">
    <property type="term" value="F:transmembrane transporter activity"/>
    <property type="evidence" value="ECO:0007669"/>
    <property type="project" value="InterPro"/>
</dbReference>
<organism evidence="4 5">
    <name type="scientific">Gymnopus androsaceus JB14</name>
    <dbReference type="NCBI Taxonomy" id="1447944"/>
    <lineage>
        <taxon>Eukaryota</taxon>
        <taxon>Fungi</taxon>
        <taxon>Dikarya</taxon>
        <taxon>Basidiomycota</taxon>
        <taxon>Agaricomycotina</taxon>
        <taxon>Agaricomycetes</taxon>
        <taxon>Agaricomycetidae</taxon>
        <taxon>Agaricales</taxon>
        <taxon>Marasmiineae</taxon>
        <taxon>Omphalotaceae</taxon>
        <taxon>Gymnopus</taxon>
    </lineage>
</organism>
<dbReference type="SUPFAM" id="SSF54909">
    <property type="entry name" value="Dimeric alpha+beta barrel"/>
    <property type="match status" value="1"/>
</dbReference>
<dbReference type="PANTHER" id="PTHR31806">
    <property type="entry name" value="PURINE-CYTOSINE PERMEASE FCY2-RELATED"/>
    <property type="match status" value="1"/>
</dbReference>
<evidence type="ECO:0000313" key="5">
    <source>
        <dbReference type="Proteomes" id="UP000799118"/>
    </source>
</evidence>
<feature type="transmembrane region" description="Helical" evidence="2">
    <location>
        <begin position="212"/>
        <end position="239"/>
    </location>
</feature>
<dbReference type="InterPro" id="IPR013097">
    <property type="entry name" value="Dabb"/>
</dbReference>
<dbReference type="Gene3D" id="1.10.4160.10">
    <property type="entry name" value="Hydantoin permease"/>
    <property type="match status" value="1"/>
</dbReference>
<feature type="transmembrane region" description="Helical" evidence="2">
    <location>
        <begin position="293"/>
        <end position="313"/>
    </location>
</feature>
<keyword evidence="5" id="KW-1185">Reference proteome</keyword>
<dbReference type="InterPro" id="IPR011008">
    <property type="entry name" value="Dimeric_a/b-barrel"/>
</dbReference>
<protein>
    <recommendedName>
        <fullName evidence="3">Stress-response A/B barrel domain-containing protein</fullName>
    </recommendedName>
</protein>
<sequence length="514" mass="56063">MRFGSWDKYQNVADVCGLVFRDIESHGDEYRRPGSDILRFELSRVYNSARYCGHVALSPLTFFGPKLVPRTLNGYYGAMLPAALNVFSQIGWPIIISIMSGQVLAAASTHLNDTAGIVIIVIISFMLSFCGYKALHWYEPYIWVPSVALFIALLGVGGKQLAAQIPILNASSPAATAGMLIAYETTAGASDLTRCSFAADEAKAPTWKIFSWAYGGIFTSAFAGHILSAAFAAAAPAVSSWETGLGDGEDFGHFLVAILEPIGGFGKFIVSFLSPSLGPLTFFTVFEDVLNLIGYWATSYSSIVLCEHFIFWWNDFSRYHIPDWNTPSNLPETFSWKSLDYVVPVPDGHGKLLDNVSGFVVPGKLTALMGESGAGKKTLLNVFAQRVSTGVVTGDMLRGSAGSTTYPRGPSLPFYDVYIFVKFTENSTEEQKKQWRREIAALKDGIPTITGMTVGDKVGVPRGPVLDGGWEDVALITFENRDDYFNYVNADAHAAYKKATANVVADKMIYNIES</sequence>
<feature type="transmembrane region" description="Helical" evidence="2">
    <location>
        <begin position="115"/>
        <end position="135"/>
    </location>
</feature>
<keyword evidence="2" id="KW-1133">Transmembrane helix</keyword>
<dbReference type="EMBL" id="ML769523">
    <property type="protein sequence ID" value="KAE9395862.1"/>
    <property type="molecule type" value="Genomic_DNA"/>
</dbReference>
<dbReference type="GO" id="GO:0005886">
    <property type="term" value="C:plasma membrane"/>
    <property type="evidence" value="ECO:0007669"/>
    <property type="project" value="TreeGrafter"/>
</dbReference>
<evidence type="ECO:0000313" key="4">
    <source>
        <dbReference type="EMBL" id="KAE9395862.1"/>
    </source>
</evidence>